<dbReference type="Proteomes" id="UP000603506">
    <property type="component" value="Unassembled WGS sequence"/>
</dbReference>
<proteinExistence type="predicted"/>
<accession>A0ABS1Z031</accession>
<dbReference type="PANTHER" id="PTHR10948">
    <property type="entry name" value="TRANSPOSASE"/>
    <property type="match status" value="1"/>
</dbReference>
<feature type="domain" description="Integrase catalytic" evidence="2">
    <location>
        <begin position="158"/>
        <end position="304"/>
    </location>
</feature>
<dbReference type="InterPro" id="IPR051917">
    <property type="entry name" value="Transposase-Integrase"/>
</dbReference>
<dbReference type="PANTHER" id="PTHR10948:SF23">
    <property type="entry name" value="TRANSPOSASE INSI FOR INSERTION SEQUENCE ELEMENT IS30A-RELATED"/>
    <property type="match status" value="1"/>
</dbReference>
<dbReference type="InterPro" id="IPR053392">
    <property type="entry name" value="Transposase_IS30-like"/>
</dbReference>
<sequence>MTMKEYKHLNLVQRSEISALKASGKKQKDIAAYVGCSVATVSRELSRNKTKTGIYNPKTAQELANERKERFSRKRVFNQEKKSFVIHAIKEDNWSAEQIVGYCRENNIPMVGKTTIYEFIHQDKKKGGDLYTYTRHKLKHRKRELYNYKEKIADKKSIDERPEIVSQKTEFGHWEIDLIMGAGNKGAILTMVEISTKMLFMRKLKKGKRAKSLANELIDMMLPYKDSIKTVTCDNGTEFSDFKRIENKLNVQFFFAHPYCSWERGLSEHTNGLVRQYIPKETDFKNVTNQEIKKYQYKIIEVSS</sequence>
<dbReference type="InterPro" id="IPR001584">
    <property type="entry name" value="Integrase_cat-core"/>
</dbReference>
<comment type="caution">
    <text evidence="3">The sequence shown here is derived from an EMBL/GenBank/DDBJ whole genome shotgun (WGS) entry which is preliminary data.</text>
</comment>
<protein>
    <submittedName>
        <fullName evidence="3">IS30 family transposase</fullName>
    </submittedName>
</protein>
<evidence type="ECO:0000256" key="1">
    <source>
        <dbReference type="ARBA" id="ARBA00023172"/>
    </source>
</evidence>
<dbReference type="SUPFAM" id="SSF53098">
    <property type="entry name" value="Ribonuclease H-like"/>
    <property type="match status" value="1"/>
</dbReference>
<dbReference type="Pfam" id="PF13936">
    <property type="entry name" value="HTH_38"/>
    <property type="match status" value="1"/>
</dbReference>
<evidence type="ECO:0000259" key="2">
    <source>
        <dbReference type="PROSITE" id="PS50994"/>
    </source>
</evidence>
<dbReference type="InterPro" id="IPR012337">
    <property type="entry name" value="RNaseH-like_sf"/>
</dbReference>
<evidence type="ECO:0000313" key="3">
    <source>
        <dbReference type="EMBL" id="MBM0652027.1"/>
    </source>
</evidence>
<dbReference type="InterPro" id="IPR036397">
    <property type="entry name" value="RNaseH_sf"/>
</dbReference>
<dbReference type="Gene3D" id="3.30.420.10">
    <property type="entry name" value="Ribonuclease H-like superfamily/Ribonuclease H"/>
    <property type="match status" value="1"/>
</dbReference>
<dbReference type="PROSITE" id="PS50994">
    <property type="entry name" value="INTEGRASE"/>
    <property type="match status" value="1"/>
</dbReference>
<gene>
    <name evidence="3" type="ORF">JNB19_14950</name>
</gene>
<reference evidence="3 4" key="1">
    <citation type="submission" date="2021-01" db="EMBL/GenBank/DDBJ databases">
        <title>Evidence that Capnocytophaga endodontalis is a later homotypic synonym for Capnocytophaga genospecies AHN8471, and request for opinion on proposed recognition of strain AHN8471 as type strain of the species.</title>
        <authorList>
            <person name="Nicholson A.C."/>
            <person name="Hopper C.L."/>
            <person name="Gulvik C.A."/>
            <person name="Mcquiston J.R."/>
            <person name="Lau E.F."/>
        </authorList>
    </citation>
    <scope>NUCLEOTIDE SEQUENCE [LARGE SCALE GENOMIC DNA]</scope>
    <source>
        <strain evidence="3 4">AHN9576</strain>
    </source>
</reference>
<dbReference type="InterPro" id="IPR025246">
    <property type="entry name" value="IS30-like_HTH"/>
</dbReference>
<dbReference type="NCBIfam" id="NF033563">
    <property type="entry name" value="transpos_IS30"/>
    <property type="match status" value="1"/>
</dbReference>
<keyword evidence="4" id="KW-1185">Reference proteome</keyword>
<dbReference type="InterPro" id="IPR009057">
    <property type="entry name" value="Homeodomain-like_sf"/>
</dbReference>
<dbReference type="SUPFAM" id="SSF46689">
    <property type="entry name" value="Homeodomain-like"/>
    <property type="match status" value="1"/>
</dbReference>
<dbReference type="EMBL" id="JAEUAH010000040">
    <property type="protein sequence ID" value="MBM0652027.1"/>
    <property type="molecule type" value="Genomic_DNA"/>
</dbReference>
<organism evidence="3 4">
    <name type="scientific">Capnocytophaga genosp. AHN8471</name>
    <dbReference type="NCBI Taxonomy" id="327574"/>
    <lineage>
        <taxon>Bacteria</taxon>
        <taxon>Pseudomonadati</taxon>
        <taxon>Bacteroidota</taxon>
        <taxon>Flavobacteriia</taxon>
        <taxon>Flavobacteriales</taxon>
        <taxon>Flavobacteriaceae</taxon>
        <taxon>Capnocytophaga</taxon>
    </lineage>
</organism>
<keyword evidence="1" id="KW-0233">DNA recombination</keyword>
<evidence type="ECO:0000313" key="4">
    <source>
        <dbReference type="Proteomes" id="UP000603506"/>
    </source>
</evidence>
<name>A0ABS1Z031_9FLAO</name>